<dbReference type="EMBL" id="AFAR01000210">
    <property type="protein sequence ID" value="EGF25790.1"/>
    <property type="molecule type" value="Genomic_DNA"/>
</dbReference>
<evidence type="ECO:0000313" key="2">
    <source>
        <dbReference type="EMBL" id="EGF25790.1"/>
    </source>
</evidence>
<dbReference type="Gene3D" id="3.90.1570.10">
    <property type="entry name" value="tt1808, chain A"/>
    <property type="match status" value="1"/>
</dbReference>
<dbReference type="CDD" id="cd06260">
    <property type="entry name" value="DUF820-like"/>
    <property type="match status" value="1"/>
</dbReference>
<protein>
    <submittedName>
        <fullName evidence="2">Protein containing DUF820</fullName>
    </submittedName>
</protein>
<dbReference type="InterPro" id="IPR011335">
    <property type="entry name" value="Restrct_endonuc-II-like"/>
</dbReference>
<dbReference type="Pfam" id="PF05685">
    <property type="entry name" value="Uma2"/>
    <property type="match status" value="1"/>
</dbReference>
<dbReference type="InterPro" id="IPR008538">
    <property type="entry name" value="Uma2"/>
</dbReference>
<accession>F2AX13</accession>
<evidence type="ECO:0000259" key="1">
    <source>
        <dbReference type="Pfam" id="PF05685"/>
    </source>
</evidence>
<dbReference type="PATRIC" id="fig|991778.3.peg.4519"/>
<reference evidence="2 3" key="1">
    <citation type="journal article" date="2013" name="Mar. Genomics">
        <title>Expression of sulfatases in Rhodopirellula baltica and the diversity of sulfatases in the genus Rhodopirellula.</title>
        <authorList>
            <person name="Wegner C.E."/>
            <person name="Richter-Heitmann T."/>
            <person name="Klindworth A."/>
            <person name="Klockow C."/>
            <person name="Richter M."/>
            <person name="Achstetter T."/>
            <person name="Glockner F.O."/>
            <person name="Harder J."/>
        </authorList>
    </citation>
    <scope>NUCLEOTIDE SEQUENCE [LARGE SCALE GENOMIC DNA]</scope>
    <source>
        <strain evidence="2 3">WH47</strain>
    </source>
</reference>
<proteinExistence type="predicted"/>
<name>F2AX13_RHOBT</name>
<dbReference type="SUPFAM" id="SSF52980">
    <property type="entry name" value="Restriction endonuclease-like"/>
    <property type="match status" value="1"/>
</dbReference>
<evidence type="ECO:0000313" key="3">
    <source>
        <dbReference type="Proteomes" id="UP000006222"/>
    </source>
</evidence>
<gene>
    <name evidence="2" type="ORF">RBWH47_03015</name>
</gene>
<feature type="domain" description="Putative restriction endonuclease" evidence="1">
    <location>
        <begin position="40"/>
        <end position="201"/>
    </location>
</feature>
<comment type="caution">
    <text evidence="2">The sequence shown here is derived from an EMBL/GenBank/DDBJ whole genome shotgun (WGS) entry which is preliminary data.</text>
</comment>
<dbReference type="InterPro" id="IPR012296">
    <property type="entry name" value="Nuclease_put_TT1808"/>
</dbReference>
<sequence length="219" mass="25004">MDSLDELIRPIRHSPQLPLLVDRLTQQLQAERDARERFYDEMTPEQKIEFIDGEVILHSPARNRHLDASGRIYKLLHTFVARHRLGTVKTEKCLCVFPRNDYEPDIVFFGLEKTSQVEPETMKFPVPDLAVEVLSPSTEARDRGVKFEDYAANGVGEYWIISTEEATVEQFVLEKGTYHLRMKSSSGRLVSTVVTGLELEVEAIFDEEKNLAALAQILA</sequence>
<dbReference type="Proteomes" id="UP000006222">
    <property type="component" value="Unassembled WGS sequence"/>
</dbReference>
<dbReference type="PANTHER" id="PTHR34107">
    <property type="entry name" value="SLL0198 PROTEIN-RELATED"/>
    <property type="match status" value="1"/>
</dbReference>
<organism evidence="2 3">
    <name type="scientific">Rhodopirellula baltica WH47</name>
    <dbReference type="NCBI Taxonomy" id="991778"/>
    <lineage>
        <taxon>Bacteria</taxon>
        <taxon>Pseudomonadati</taxon>
        <taxon>Planctomycetota</taxon>
        <taxon>Planctomycetia</taxon>
        <taxon>Pirellulales</taxon>
        <taxon>Pirellulaceae</taxon>
        <taxon>Rhodopirellula</taxon>
    </lineage>
</organism>
<dbReference type="AlphaFoldDB" id="F2AX13"/>
<dbReference type="PANTHER" id="PTHR34107:SF4">
    <property type="entry name" value="SLL1222 PROTEIN"/>
    <property type="match status" value="1"/>
</dbReference>
<dbReference type="RefSeq" id="WP_007328173.1">
    <property type="nucleotide sequence ID" value="NZ_AFAR01000210.1"/>
</dbReference>